<dbReference type="Proteomes" id="UP001059209">
    <property type="component" value="Chromosome"/>
</dbReference>
<feature type="domain" description="3-keto-alpha-glucoside-1,2-lyase/3-keto-2-hydroxy-glucal hydratase" evidence="1">
    <location>
        <begin position="53"/>
        <end position="154"/>
    </location>
</feature>
<protein>
    <submittedName>
        <fullName evidence="2">DUF1080 domain-containing protein</fullName>
    </submittedName>
</protein>
<accession>A0ABY5YBS8</accession>
<dbReference type="Gene3D" id="2.60.120.560">
    <property type="entry name" value="Exo-inulinase, domain 1"/>
    <property type="match status" value="1"/>
</dbReference>
<evidence type="ECO:0000313" key="3">
    <source>
        <dbReference type="Proteomes" id="UP001059209"/>
    </source>
</evidence>
<gene>
    <name evidence="2" type="ORF">NYZ99_10105</name>
</gene>
<dbReference type="InterPro" id="IPR010496">
    <property type="entry name" value="AL/BT2_dom"/>
</dbReference>
<dbReference type="RefSeq" id="WP_260575137.1">
    <property type="nucleotide sequence ID" value="NZ_CP104205.1"/>
</dbReference>
<keyword evidence="3" id="KW-1185">Reference proteome</keyword>
<dbReference type="PROSITE" id="PS51257">
    <property type="entry name" value="PROKAR_LIPOPROTEIN"/>
    <property type="match status" value="1"/>
</dbReference>
<name>A0ABY5YBS8_9FLAO</name>
<dbReference type="EMBL" id="CP104205">
    <property type="protein sequence ID" value="UWX56502.1"/>
    <property type="molecule type" value="Genomic_DNA"/>
</dbReference>
<reference evidence="2" key="1">
    <citation type="submission" date="2022-09" db="EMBL/GenBank/DDBJ databases">
        <title>Maribacter litopenaei sp. nov., isolated from the intestinal tract of the Pacific White Shrimp, Litopenaeus vannamei.</title>
        <authorList>
            <person name="Kim S.Y."/>
            <person name="Hwang C.Y."/>
        </authorList>
    </citation>
    <scope>NUCLEOTIDE SEQUENCE</scope>
    <source>
        <strain evidence="2">HL-LV01</strain>
    </source>
</reference>
<evidence type="ECO:0000259" key="1">
    <source>
        <dbReference type="Pfam" id="PF06439"/>
    </source>
</evidence>
<evidence type="ECO:0000313" key="2">
    <source>
        <dbReference type="EMBL" id="UWX56502.1"/>
    </source>
</evidence>
<sequence>MNRITLPFLSFILLLIFSCKQQEKEKFKIERSKELAIKNKVHNQLLDIEKEQGWKLLFDGETLNGWHLYNKPDSTGYSAWEVKDGTIYCNATDESKVFGDLVTDTEFENYELEFEWQMGLRGNGGVFVNVQESPEYAATYETGSEYQLLDYENTWTPIPL</sequence>
<dbReference type="Pfam" id="PF06439">
    <property type="entry name" value="3keto-disac_hyd"/>
    <property type="match status" value="1"/>
</dbReference>
<proteinExistence type="predicted"/>
<organism evidence="2 3">
    <name type="scientific">Maribacter litopenaei</name>
    <dbReference type="NCBI Taxonomy" id="2976127"/>
    <lineage>
        <taxon>Bacteria</taxon>
        <taxon>Pseudomonadati</taxon>
        <taxon>Bacteroidota</taxon>
        <taxon>Flavobacteriia</taxon>
        <taxon>Flavobacteriales</taxon>
        <taxon>Flavobacteriaceae</taxon>
        <taxon>Maribacter</taxon>
    </lineage>
</organism>